<dbReference type="PROSITE" id="PS01070">
    <property type="entry name" value="NUCLEASE_NON_SPEC"/>
    <property type="match status" value="1"/>
</dbReference>
<gene>
    <name evidence="13" type="ORF">IWA51_04385</name>
</gene>
<comment type="cofactor">
    <cofactor evidence="1 10">
        <name>Mg(2+)</name>
        <dbReference type="ChEBI" id="CHEBI:18420"/>
    </cofactor>
</comment>
<feature type="domain" description="ENPP1-3/EXOG-like endonuclease/phosphodiesterase" evidence="11">
    <location>
        <begin position="15"/>
        <end position="211"/>
    </location>
</feature>
<dbReference type="Pfam" id="PF01223">
    <property type="entry name" value="Endonuclease_NS"/>
    <property type="match status" value="1"/>
</dbReference>
<dbReference type="Proteomes" id="UP000595224">
    <property type="component" value="Chromosome"/>
</dbReference>
<evidence type="ECO:0000256" key="1">
    <source>
        <dbReference type="ARBA" id="ARBA00001946"/>
    </source>
</evidence>
<dbReference type="InterPro" id="IPR020821">
    <property type="entry name" value="ENPP1-3/EXOG-like_nuc-like"/>
</dbReference>
<dbReference type="KEGG" id="tper:IWA51_04385"/>
<evidence type="ECO:0000256" key="6">
    <source>
        <dbReference type="ARBA" id="ARBA00022801"/>
    </source>
</evidence>
<dbReference type="SMART" id="SM00892">
    <property type="entry name" value="Endonuclease_NS"/>
    <property type="match status" value="1"/>
</dbReference>
<keyword evidence="4 9" id="KW-0479">Metal-binding</keyword>
<keyword evidence="3 10" id="KW-0540">Nuclease</keyword>
<dbReference type="GO" id="GO:0003676">
    <property type="term" value="F:nucleic acid binding"/>
    <property type="evidence" value="ECO:0007669"/>
    <property type="project" value="InterPro"/>
</dbReference>
<organism evidence="13 14">
    <name type="scientific">Treponema peruense</name>
    <dbReference type="NCBI Taxonomy" id="2787628"/>
    <lineage>
        <taxon>Bacteria</taxon>
        <taxon>Pseudomonadati</taxon>
        <taxon>Spirochaetota</taxon>
        <taxon>Spirochaetia</taxon>
        <taxon>Spirochaetales</taxon>
        <taxon>Treponemataceae</taxon>
        <taxon>Treponema</taxon>
    </lineage>
</organism>
<dbReference type="SMART" id="SM00477">
    <property type="entry name" value="NUC"/>
    <property type="match status" value="1"/>
</dbReference>
<dbReference type="InterPro" id="IPR040255">
    <property type="entry name" value="Non-specific_endonuclease"/>
</dbReference>
<evidence type="ECO:0000256" key="3">
    <source>
        <dbReference type="ARBA" id="ARBA00022722"/>
    </source>
</evidence>
<dbReference type="EMBL" id="CP064936">
    <property type="protein sequence ID" value="QQA02218.1"/>
    <property type="molecule type" value="Genomic_DNA"/>
</dbReference>
<name>A0A7T3V653_9SPIR</name>
<dbReference type="GO" id="GO:0046872">
    <property type="term" value="F:metal ion binding"/>
    <property type="evidence" value="ECO:0007669"/>
    <property type="project" value="UniProtKB-KW"/>
</dbReference>
<keyword evidence="6 10" id="KW-0378">Hydrolase</keyword>
<protein>
    <recommendedName>
        <fullName evidence="10">Endonuclease</fullName>
        <ecNumber evidence="10">3.1.30.-</ecNumber>
    </recommendedName>
</protein>
<dbReference type="CDD" id="cd00091">
    <property type="entry name" value="NUC"/>
    <property type="match status" value="1"/>
</dbReference>
<dbReference type="InterPro" id="IPR044929">
    <property type="entry name" value="DNA/RNA_non-sp_Endonuclease_sf"/>
</dbReference>
<reference evidence="13 14" key="1">
    <citation type="submission" date="2020-11" db="EMBL/GenBank/DDBJ databases">
        <title>Treponema Peruensis nv. sp., first commensal Treponema isolated from human feces.</title>
        <authorList>
            <person name="Belkhou C."/>
            <person name="Raes J."/>
        </authorList>
    </citation>
    <scope>NUCLEOTIDE SEQUENCE [LARGE SCALE GENOMIC DNA]</scope>
    <source>
        <strain evidence="13 14">RCC2812</strain>
    </source>
</reference>
<evidence type="ECO:0000259" key="11">
    <source>
        <dbReference type="SMART" id="SM00477"/>
    </source>
</evidence>
<dbReference type="GO" id="GO:0016787">
    <property type="term" value="F:hydrolase activity"/>
    <property type="evidence" value="ECO:0007669"/>
    <property type="project" value="UniProtKB-KW"/>
</dbReference>
<evidence type="ECO:0000256" key="7">
    <source>
        <dbReference type="ARBA" id="ARBA00022842"/>
    </source>
</evidence>
<keyword evidence="5 10" id="KW-0255">Endonuclease</keyword>
<feature type="active site" description="Proton acceptor" evidence="8">
    <location>
        <position position="76"/>
    </location>
</feature>
<evidence type="ECO:0000256" key="2">
    <source>
        <dbReference type="ARBA" id="ARBA00010052"/>
    </source>
</evidence>
<evidence type="ECO:0000313" key="13">
    <source>
        <dbReference type="EMBL" id="QQA02218.1"/>
    </source>
</evidence>
<feature type="domain" description="DNA/RNA non-specific endonuclease/pyrophosphatase/phosphodiesterase" evidence="12">
    <location>
        <begin position="14"/>
        <end position="211"/>
    </location>
</feature>
<keyword evidence="7" id="KW-0460">Magnesium</keyword>
<dbReference type="Gene3D" id="3.40.570.10">
    <property type="entry name" value="Extracellular Endonuclease, subunit A"/>
    <property type="match status" value="1"/>
</dbReference>
<dbReference type="InterPro" id="IPR001604">
    <property type="entry name" value="Endo_G_ENPP1-like_dom"/>
</dbReference>
<evidence type="ECO:0000256" key="9">
    <source>
        <dbReference type="PIRSR" id="PIRSR640255-2"/>
    </source>
</evidence>
<dbReference type="SUPFAM" id="SSF54060">
    <property type="entry name" value="His-Me finger endonucleases"/>
    <property type="match status" value="1"/>
</dbReference>
<evidence type="ECO:0000313" key="14">
    <source>
        <dbReference type="Proteomes" id="UP000595224"/>
    </source>
</evidence>
<evidence type="ECO:0000256" key="4">
    <source>
        <dbReference type="ARBA" id="ARBA00022723"/>
    </source>
</evidence>
<accession>A0A7T3V653</accession>
<proteinExistence type="inferred from homology"/>
<dbReference type="PANTHER" id="PTHR13966:SF5">
    <property type="entry name" value="ENDONUCLEASE G, MITOCHONDRIAL"/>
    <property type="match status" value="1"/>
</dbReference>
<keyword evidence="14" id="KW-1185">Reference proteome</keyword>
<dbReference type="InterPro" id="IPR018524">
    <property type="entry name" value="DNA/RNA_endonuclease_AS"/>
</dbReference>
<dbReference type="GO" id="GO:0004519">
    <property type="term" value="F:endonuclease activity"/>
    <property type="evidence" value="ECO:0007669"/>
    <property type="project" value="UniProtKB-UniRule"/>
</dbReference>
<evidence type="ECO:0000256" key="8">
    <source>
        <dbReference type="PIRSR" id="PIRSR640255-1"/>
    </source>
</evidence>
<comment type="similarity">
    <text evidence="2 10">Belongs to the DNA/RNA non-specific endonuclease family.</text>
</comment>
<dbReference type="EC" id="3.1.30.-" evidence="10"/>
<feature type="binding site" evidence="9">
    <location>
        <position position="107"/>
    </location>
    <ligand>
        <name>Mg(2+)</name>
        <dbReference type="ChEBI" id="CHEBI:18420"/>
        <note>catalytic</note>
    </ligand>
</feature>
<evidence type="ECO:0000259" key="12">
    <source>
        <dbReference type="SMART" id="SM00892"/>
    </source>
</evidence>
<dbReference type="PANTHER" id="PTHR13966">
    <property type="entry name" value="ENDONUCLEASE RELATED"/>
    <property type="match status" value="1"/>
</dbReference>
<sequence>MTKGSDVPGHEVHTYAGFELCYREDYEDSEWVAYTITREKLVSVIKRTDDFRADTSITTGSATPADYKASGYDRGHLAPAADMQWSSETMHESFLMSNMTPQAPQLNRGMWKELEENVRKWAQNFGEVTVVTGPVLEKPSAEYSSIGSNKVAVPEFFYKALLSKSNNGDTIMAAFIMPNQKCEGEIWDYAVSIDEIEERTGIDFFSALDDSIENETEKNINLSEWKNCLN</sequence>
<dbReference type="AlphaFoldDB" id="A0A7T3V653"/>
<evidence type="ECO:0000256" key="10">
    <source>
        <dbReference type="RuleBase" id="RU366055"/>
    </source>
</evidence>
<dbReference type="InterPro" id="IPR044925">
    <property type="entry name" value="His-Me_finger_sf"/>
</dbReference>
<evidence type="ECO:0000256" key="5">
    <source>
        <dbReference type="ARBA" id="ARBA00022759"/>
    </source>
</evidence>